<name>A0ABY7E0Q7_MYAAR</name>
<dbReference type="PANTHER" id="PTHR31389">
    <property type="entry name" value="LD39211P"/>
    <property type="match status" value="1"/>
</dbReference>
<dbReference type="InterPro" id="IPR012444">
    <property type="entry name" value="DUF1647"/>
</dbReference>
<gene>
    <name evidence="1" type="ORF">MAR_009332</name>
</gene>
<accession>A0ABY7E0Q7</accession>
<protein>
    <submittedName>
        <fullName evidence="1">Uncharacterized protein</fullName>
    </submittedName>
</protein>
<evidence type="ECO:0000313" key="2">
    <source>
        <dbReference type="Proteomes" id="UP001164746"/>
    </source>
</evidence>
<dbReference type="Pfam" id="PF07801">
    <property type="entry name" value="DUF1647"/>
    <property type="match status" value="1"/>
</dbReference>
<reference evidence="1" key="1">
    <citation type="submission" date="2022-11" db="EMBL/GenBank/DDBJ databases">
        <title>Centuries of genome instability and evolution in soft-shell clam transmissible cancer (bioRxiv).</title>
        <authorList>
            <person name="Hart S.F.M."/>
            <person name="Yonemitsu M.A."/>
            <person name="Giersch R.M."/>
            <person name="Beal B.F."/>
            <person name="Arriagada G."/>
            <person name="Davis B.W."/>
            <person name="Ostrander E.A."/>
            <person name="Goff S.P."/>
            <person name="Metzger M.J."/>
        </authorList>
    </citation>
    <scope>NUCLEOTIDE SEQUENCE</scope>
    <source>
        <strain evidence="1">MELC-2E11</strain>
        <tissue evidence="1">Siphon/mantle</tissue>
    </source>
</reference>
<sequence length="460" mass="52887">MSEPSLELGILLQSHEPSPQEEYPLSLLRLPIIVRGLRGSSSWPDLAFFFFLRCRFFSCLCSRALSSSSSSSHISSRVFLSELLDPKPLVRVDAETGQHFFLSNVQCFSMAVPPSIAVNVRMSSSISWKHDAETLERKTIDEQKPIDLHEPCAETLKQSKEKNLEKVASYKFPQADHYLEDLLGAHPGDGNMPKDPVFLSAFSQSHFIEGMDLVKNVSTIRKILPNSKFIIYNLGMSEKHKVKVLAVCDCELRLFPFERFPDFVGIMKGYAWKPLAIQLVARDHPFVIWMDASVRFITKDLQPWFDKVRNLGVLASVGHAPVAMRTHPLTFQTLVEKQCTFREDKEFEATFIMIYGTMFVREYFLKPWVSCALTKGCLVPDESPSKYINCNGDASKPHYFDCHRFDQSILSILLLRLYHENIQSHIMHHEFYRFCKSADEEWYLPQFVNEFRVANSQTCM</sequence>
<keyword evidence="2" id="KW-1185">Reference proteome</keyword>
<dbReference type="EMBL" id="CP111015">
    <property type="protein sequence ID" value="WAR02774.1"/>
    <property type="molecule type" value="Genomic_DNA"/>
</dbReference>
<organism evidence="1 2">
    <name type="scientific">Mya arenaria</name>
    <name type="common">Soft-shell clam</name>
    <dbReference type="NCBI Taxonomy" id="6604"/>
    <lineage>
        <taxon>Eukaryota</taxon>
        <taxon>Metazoa</taxon>
        <taxon>Spiralia</taxon>
        <taxon>Lophotrochozoa</taxon>
        <taxon>Mollusca</taxon>
        <taxon>Bivalvia</taxon>
        <taxon>Autobranchia</taxon>
        <taxon>Heteroconchia</taxon>
        <taxon>Euheterodonta</taxon>
        <taxon>Imparidentia</taxon>
        <taxon>Neoheterodontei</taxon>
        <taxon>Myida</taxon>
        <taxon>Myoidea</taxon>
        <taxon>Myidae</taxon>
        <taxon>Mya</taxon>
    </lineage>
</organism>
<dbReference type="Proteomes" id="UP001164746">
    <property type="component" value="Chromosome 4"/>
</dbReference>
<proteinExistence type="predicted"/>
<evidence type="ECO:0000313" key="1">
    <source>
        <dbReference type="EMBL" id="WAR02774.1"/>
    </source>
</evidence>
<dbReference type="PANTHER" id="PTHR31389:SF4">
    <property type="entry name" value="LD39211P"/>
    <property type="match status" value="1"/>
</dbReference>